<reference evidence="1" key="1">
    <citation type="submission" date="2019-10" db="EMBL/GenBank/DDBJ databases">
        <authorList>
            <consortium name="Genoscope - CEA"/>
            <person name="William W."/>
        </authorList>
    </citation>
    <scope>NUCLEOTIDE SEQUENCE [LARGE SCALE GENOMIC DNA]</scope>
    <source>
        <strain evidence="1">BBR_PRJEB10994</strain>
    </source>
</reference>
<proteinExistence type="predicted"/>
<name>A0A7Z9DVR6_9CYAN</name>
<organism evidence="1 2">
    <name type="scientific">Planktothrix paucivesiculata PCC 9631</name>
    <dbReference type="NCBI Taxonomy" id="671071"/>
    <lineage>
        <taxon>Bacteria</taxon>
        <taxon>Bacillati</taxon>
        <taxon>Cyanobacteriota</taxon>
        <taxon>Cyanophyceae</taxon>
        <taxon>Oscillatoriophycideae</taxon>
        <taxon>Oscillatoriales</taxon>
        <taxon>Microcoleaceae</taxon>
        <taxon>Planktothrix</taxon>
    </lineage>
</organism>
<accession>A0A7Z9DVR6</accession>
<dbReference type="EMBL" id="CZCS02000005">
    <property type="protein sequence ID" value="VXD10978.1"/>
    <property type="molecule type" value="Genomic_DNA"/>
</dbReference>
<evidence type="ECO:0000313" key="1">
    <source>
        <dbReference type="EMBL" id="VXD10978.1"/>
    </source>
</evidence>
<sequence>MLKPMIEYYNLGDGWGEDFEGIILAGIPTTV</sequence>
<dbReference type="AlphaFoldDB" id="A0A7Z9DVR6"/>
<keyword evidence="2" id="KW-1185">Reference proteome</keyword>
<protein>
    <submittedName>
        <fullName evidence="1">Uncharacterized protein</fullName>
    </submittedName>
</protein>
<comment type="caution">
    <text evidence="1">The sequence shown here is derived from an EMBL/GenBank/DDBJ whole genome shotgun (WGS) entry which is preliminary data.</text>
</comment>
<dbReference type="Proteomes" id="UP000182190">
    <property type="component" value="Unassembled WGS sequence"/>
</dbReference>
<gene>
    <name evidence="1" type="ORF">PL9631_1020034</name>
</gene>
<evidence type="ECO:0000313" key="2">
    <source>
        <dbReference type="Proteomes" id="UP000182190"/>
    </source>
</evidence>